<reference evidence="2" key="1">
    <citation type="submission" date="2020-11" db="EMBL/GenBank/DDBJ databases">
        <title>Nocardioides cynanchi sp. nov., isolated from soil of rhizosphere of Cynanchum wilfordii.</title>
        <authorList>
            <person name="Lee J.-S."/>
            <person name="Suh M.K."/>
            <person name="Kim J.-S."/>
        </authorList>
    </citation>
    <scope>NUCLEOTIDE SEQUENCE</scope>
    <source>
        <strain evidence="2">KCTC 19276</strain>
    </source>
</reference>
<dbReference type="GO" id="GO:0016491">
    <property type="term" value="F:oxidoreductase activity"/>
    <property type="evidence" value="ECO:0007669"/>
    <property type="project" value="InterPro"/>
</dbReference>
<dbReference type="Gene3D" id="3.90.180.10">
    <property type="entry name" value="Medium-chain alcohol dehydrogenases, catalytic domain"/>
    <property type="match status" value="1"/>
</dbReference>
<dbReference type="PROSITE" id="PS01162">
    <property type="entry name" value="QOR_ZETA_CRYSTAL"/>
    <property type="match status" value="1"/>
</dbReference>
<evidence type="ECO:0000259" key="1">
    <source>
        <dbReference type="SMART" id="SM00829"/>
    </source>
</evidence>
<organism evidence="2 3">
    <name type="scientific">Nocardioides agariphilus</name>
    <dbReference type="NCBI Taxonomy" id="433664"/>
    <lineage>
        <taxon>Bacteria</taxon>
        <taxon>Bacillati</taxon>
        <taxon>Actinomycetota</taxon>
        <taxon>Actinomycetes</taxon>
        <taxon>Propionibacteriales</taxon>
        <taxon>Nocardioidaceae</taxon>
        <taxon>Nocardioides</taxon>
    </lineage>
</organism>
<evidence type="ECO:0000313" key="2">
    <source>
        <dbReference type="EMBL" id="MBF4768486.1"/>
    </source>
</evidence>
<dbReference type="InterPro" id="IPR051397">
    <property type="entry name" value="Zn-ADH-like_protein"/>
</dbReference>
<protein>
    <submittedName>
        <fullName evidence="2">NADPH:quinone oxidoreductase family protein</fullName>
    </submittedName>
</protein>
<dbReference type="EMBL" id="JADKPO010000014">
    <property type="protein sequence ID" value="MBF4768486.1"/>
    <property type="molecule type" value="Genomic_DNA"/>
</dbReference>
<dbReference type="SUPFAM" id="SSF50129">
    <property type="entry name" value="GroES-like"/>
    <property type="match status" value="1"/>
</dbReference>
<proteinExistence type="predicted"/>
<dbReference type="InterPro" id="IPR020843">
    <property type="entry name" value="ER"/>
</dbReference>
<dbReference type="InterPro" id="IPR013149">
    <property type="entry name" value="ADH-like_C"/>
</dbReference>
<dbReference type="Proteomes" id="UP000660668">
    <property type="component" value="Unassembled WGS sequence"/>
</dbReference>
<dbReference type="RefSeq" id="WP_194696630.1">
    <property type="nucleotide sequence ID" value="NZ_JADKPO010000014.1"/>
</dbReference>
<evidence type="ECO:0000313" key="3">
    <source>
        <dbReference type="Proteomes" id="UP000660668"/>
    </source>
</evidence>
<accession>A0A930VPK8</accession>
<dbReference type="InterPro" id="IPR013154">
    <property type="entry name" value="ADH-like_N"/>
</dbReference>
<gene>
    <name evidence="2" type="ORF">ISU10_11985</name>
</gene>
<dbReference type="InterPro" id="IPR002364">
    <property type="entry name" value="Quin_OxRdtase/zeta-crystal_CS"/>
</dbReference>
<keyword evidence="3" id="KW-1185">Reference proteome</keyword>
<dbReference type="InterPro" id="IPR011032">
    <property type="entry name" value="GroES-like_sf"/>
</dbReference>
<sequence length="337" mass="34940">MRAAQVVTTTGPADVVVRDVEEPVPGEHDVLIDVHAFGVSFPDVLLSKGLYQLRPEPPFTIGIDVAGTVVSGPVDGSGFEPGQRVAAAVPYGGGGERAVAPAAWTFALPDNVSYQTGAAIPMNVLTAHFALLDRAGLREGETVLVHGAAGGVGTAVLQVAKGLRAQTIAVTSTPEKAAYARQAGADHAVLAAGFKEAVLELTNGRGVDIVVDVVGGEVFLDSLRLLAPFGRLLVVGFAAGQGIPEVKVNRLLLNNIDVRGVNWGGYAMASSDYMQRQWAALRPLLESGVVSPPIGSTYAFDDVARALLDIDERRGLGKSVVLVKGGGPRRSSARPGV</sequence>
<dbReference type="SMART" id="SM00829">
    <property type="entry name" value="PKS_ER"/>
    <property type="match status" value="1"/>
</dbReference>
<dbReference type="Pfam" id="PF00107">
    <property type="entry name" value="ADH_zinc_N"/>
    <property type="match status" value="1"/>
</dbReference>
<dbReference type="SUPFAM" id="SSF51735">
    <property type="entry name" value="NAD(P)-binding Rossmann-fold domains"/>
    <property type="match status" value="1"/>
</dbReference>
<dbReference type="AlphaFoldDB" id="A0A930VPK8"/>
<comment type="caution">
    <text evidence="2">The sequence shown here is derived from an EMBL/GenBank/DDBJ whole genome shotgun (WGS) entry which is preliminary data.</text>
</comment>
<dbReference type="Gene3D" id="3.40.50.720">
    <property type="entry name" value="NAD(P)-binding Rossmann-like Domain"/>
    <property type="match status" value="1"/>
</dbReference>
<dbReference type="Pfam" id="PF08240">
    <property type="entry name" value="ADH_N"/>
    <property type="match status" value="1"/>
</dbReference>
<feature type="domain" description="Enoyl reductase (ER)" evidence="1">
    <location>
        <begin position="11"/>
        <end position="321"/>
    </location>
</feature>
<dbReference type="CDD" id="cd08241">
    <property type="entry name" value="QOR1"/>
    <property type="match status" value="1"/>
</dbReference>
<dbReference type="PANTHER" id="PTHR43677">
    <property type="entry name" value="SHORT-CHAIN DEHYDROGENASE/REDUCTASE"/>
    <property type="match status" value="1"/>
</dbReference>
<dbReference type="InterPro" id="IPR036291">
    <property type="entry name" value="NAD(P)-bd_dom_sf"/>
</dbReference>
<dbReference type="GO" id="GO:0008270">
    <property type="term" value="F:zinc ion binding"/>
    <property type="evidence" value="ECO:0007669"/>
    <property type="project" value="InterPro"/>
</dbReference>
<name>A0A930VPK8_9ACTN</name>
<dbReference type="PANTHER" id="PTHR43677:SF4">
    <property type="entry name" value="QUINONE OXIDOREDUCTASE-LIKE PROTEIN 2"/>
    <property type="match status" value="1"/>
</dbReference>